<gene>
    <name evidence="1" type="ORF">SAMN05661044_00626</name>
</gene>
<dbReference type="RefSeq" id="WP_139202181.1">
    <property type="nucleotide sequence ID" value="NZ_FOAF01000001.1"/>
</dbReference>
<dbReference type="STRING" id="407022.SAMN05661044_00626"/>
<evidence type="ECO:0000313" key="2">
    <source>
        <dbReference type="Proteomes" id="UP000199421"/>
    </source>
</evidence>
<dbReference type="OrthoDB" id="771660at2"/>
<dbReference type="AlphaFoldDB" id="A0A1H7I9H1"/>
<organism evidence="1 2">
    <name type="scientific">Olivibacter domesticus</name>
    <name type="common">Pseudosphingobacterium domesticum</name>
    <dbReference type="NCBI Taxonomy" id="407022"/>
    <lineage>
        <taxon>Bacteria</taxon>
        <taxon>Pseudomonadati</taxon>
        <taxon>Bacteroidota</taxon>
        <taxon>Sphingobacteriia</taxon>
        <taxon>Sphingobacteriales</taxon>
        <taxon>Sphingobacteriaceae</taxon>
        <taxon>Olivibacter</taxon>
    </lineage>
</organism>
<name>A0A1H7I9H1_OLID1</name>
<accession>A0A1H7I9H1</accession>
<dbReference type="Proteomes" id="UP000199421">
    <property type="component" value="Unassembled WGS sequence"/>
</dbReference>
<keyword evidence="2" id="KW-1185">Reference proteome</keyword>
<protein>
    <submittedName>
        <fullName evidence="1">Uncharacterized protein</fullName>
    </submittedName>
</protein>
<reference evidence="2" key="1">
    <citation type="submission" date="2016-10" db="EMBL/GenBank/DDBJ databases">
        <authorList>
            <person name="Varghese N."/>
            <person name="Submissions S."/>
        </authorList>
    </citation>
    <scope>NUCLEOTIDE SEQUENCE [LARGE SCALE GENOMIC DNA]</scope>
    <source>
        <strain evidence="2">DSM 18733</strain>
    </source>
</reference>
<sequence>MFRRFEMVDERIIILGNIFKVDRQAGVFKSVGAKKYTFSISLWKTQNELAFARFDRDNGRLFPDCMATANSKQYEQVALPSEFLAPHFKGNEEYAKEMNRKSYAHNWGVLFFDKAIADRLAEKLPSVAIDGLPYMVDWKKKKLIQVGHPKRVVDLGLLTTVDGGASYEGYLHKPSGKVLGRDVKRSIIFLPETVFIRIPSGFKLDPIGVARELGLSEVSLLHHYPIMEEVMEVVCKDNKRQSPVR</sequence>
<proteinExistence type="predicted"/>
<evidence type="ECO:0000313" key="1">
    <source>
        <dbReference type="EMBL" id="SEK59078.1"/>
    </source>
</evidence>
<dbReference type="EMBL" id="FOAF01000001">
    <property type="protein sequence ID" value="SEK59078.1"/>
    <property type="molecule type" value="Genomic_DNA"/>
</dbReference>